<name>X1EEJ6_9ZZZZ</name>
<comment type="caution">
    <text evidence="2">The sequence shown here is derived from an EMBL/GenBank/DDBJ whole genome shotgun (WGS) entry which is preliminary data.</text>
</comment>
<reference evidence="2" key="1">
    <citation type="journal article" date="2014" name="Front. Microbiol.">
        <title>High frequency of phylogenetically diverse reductive dehalogenase-homologous genes in deep subseafloor sedimentary metagenomes.</title>
        <authorList>
            <person name="Kawai M."/>
            <person name="Futagami T."/>
            <person name="Toyoda A."/>
            <person name="Takaki Y."/>
            <person name="Nishi S."/>
            <person name="Hori S."/>
            <person name="Arai W."/>
            <person name="Tsubouchi T."/>
            <person name="Morono Y."/>
            <person name="Uchiyama I."/>
            <person name="Ito T."/>
            <person name="Fujiyama A."/>
            <person name="Inagaki F."/>
            <person name="Takami H."/>
        </authorList>
    </citation>
    <scope>NUCLEOTIDE SEQUENCE</scope>
    <source>
        <strain evidence="2">Expedition CK06-06</strain>
    </source>
</reference>
<keyword evidence="1" id="KW-0812">Transmembrane</keyword>
<feature type="transmembrane region" description="Helical" evidence="1">
    <location>
        <begin position="9"/>
        <end position="30"/>
    </location>
</feature>
<evidence type="ECO:0000256" key="1">
    <source>
        <dbReference type="SAM" id="Phobius"/>
    </source>
</evidence>
<proteinExistence type="predicted"/>
<protein>
    <submittedName>
        <fullName evidence="2">Uncharacterized protein</fullName>
    </submittedName>
</protein>
<keyword evidence="1" id="KW-0472">Membrane</keyword>
<gene>
    <name evidence="2" type="ORF">S03H2_06476</name>
</gene>
<dbReference type="AlphaFoldDB" id="X1EEJ6"/>
<accession>X1EEJ6</accession>
<feature type="transmembrane region" description="Helical" evidence="1">
    <location>
        <begin position="50"/>
        <end position="70"/>
    </location>
</feature>
<sequence>MNKLRIAKFILGFLSILVLIGGAFWAYLLFFGGRVLRGITIVIEEFVAQSSVLMLALCITVTILLMKLLAARRVKHPKQYY</sequence>
<organism evidence="2">
    <name type="scientific">marine sediment metagenome</name>
    <dbReference type="NCBI Taxonomy" id="412755"/>
    <lineage>
        <taxon>unclassified sequences</taxon>
        <taxon>metagenomes</taxon>
        <taxon>ecological metagenomes</taxon>
    </lineage>
</organism>
<feature type="non-terminal residue" evidence="2">
    <location>
        <position position="81"/>
    </location>
</feature>
<dbReference type="EMBL" id="BARU01002843">
    <property type="protein sequence ID" value="GAH18780.1"/>
    <property type="molecule type" value="Genomic_DNA"/>
</dbReference>
<evidence type="ECO:0000313" key="2">
    <source>
        <dbReference type="EMBL" id="GAH18780.1"/>
    </source>
</evidence>
<keyword evidence="1" id="KW-1133">Transmembrane helix</keyword>